<reference evidence="1" key="2">
    <citation type="journal article" date="2015" name="Fish Shellfish Immunol.">
        <title>Early steps in the European eel (Anguilla anguilla)-Vibrio vulnificus interaction in the gills: Role of the RtxA13 toxin.</title>
        <authorList>
            <person name="Callol A."/>
            <person name="Pajuelo D."/>
            <person name="Ebbesson L."/>
            <person name="Teles M."/>
            <person name="MacKenzie S."/>
            <person name="Amaro C."/>
        </authorList>
    </citation>
    <scope>NUCLEOTIDE SEQUENCE</scope>
</reference>
<reference evidence="1" key="1">
    <citation type="submission" date="2014-11" db="EMBL/GenBank/DDBJ databases">
        <authorList>
            <person name="Amaro Gonzalez C."/>
        </authorList>
    </citation>
    <scope>NUCLEOTIDE SEQUENCE</scope>
</reference>
<evidence type="ECO:0000313" key="1">
    <source>
        <dbReference type="EMBL" id="JAH68982.1"/>
    </source>
</evidence>
<protein>
    <submittedName>
        <fullName evidence="1">Uncharacterized protein</fullName>
    </submittedName>
</protein>
<dbReference type="AlphaFoldDB" id="A0A0E9UT42"/>
<organism evidence="1">
    <name type="scientific">Anguilla anguilla</name>
    <name type="common">European freshwater eel</name>
    <name type="synonym">Muraena anguilla</name>
    <dbReference type="NCBI Taxonomy" id="7936"/>
    <lineage>
        <taxon>Eukaryota</taxon>
        <taxon>Metazoa</taxon>
        <taxon>Chordata</taxon>
        <taxon>Craniata</taxon>
        <taxon>Vertebrata</taxon>
        <taxon>Euteleostomi</taxon>
        <taxon>Actinopterygii</taxon>
        <taxon>Neopterygii</taxon>
        <taxon>Teleostei</taxon>
        <taxon>Anguilliformes</taxon>
        <taxon>Anguillidae</taxon>
        <taxon>Anguilla</taxon>
    </lineage>
</organism>
<dbReference type="EMBL" id="GBXM01024531">
    <property type="protein sequence ID" value="JAH84046.1"/>
    <property type="molecule type" value="Transcribed_RNA"/>
</dbReference>
<proteinExistence type="predicted"/>
<name>A0A0E9UT42_ANGAN</name>
<sequence length="43" mass="5102">MQFDPNRQAAEPRNKVFHFVFNCTFHCKHSTSKGSIVHLFYCK</sequence>
<dbReference type="EMBL" id="GBXM01039595">
    <property type="protein sequence ID" value="JAH68982.1"/>
    <property type="molecule type" value="Transcribed_RNA"/>
</dbReference>
<accession>A0A0E9UT42</accession>